<dbReference type="InterPro" id="IPR000994">
    <property type="entry name" value="Pept_M24"/>
</dbReference>
<dbReference type="Pfam" id="PF01321">
    <property type="entry name" value="Creatinase_N"/>
    <property type="match status" value="1"/>
</dbReference>
<dbReference type="InterPro" id="IPR000587">
    <property type="entry name" value="Creatinase_N"/>
</dbReference>
<reference evidence="7" key="2">
    <citation type="submission" date="2024-06" db="EMBL/GenBank/DDBJ databases">
        <authorList>
            <person name="Petrova K.O."/>
            <person name="Toshchakov S.V."/>
            <person name="Boltjanskaja Y.V."/>
            <person name="Kevbrin V.V."/>
        </authorList>
    </citation>
    <scope>NUCLEOTIDE SEQUENCE</scope>
    <source>
        <strain evidence="7">Z-710</strain>
    </source>
</reference>
<name>A0AAU8HR35_9FIRM</name>
<evidence type="ECO:0000259" key="6">
    <source>
        <dbReference type="Pfam" id="PF16188"/>
    </source>
</evidence>
<evidence type="ECO:0000256" key="1">
    <source>
        <dbReference type="ARBA" id="ARBA00008766"/>
    </source>
</evidence>
<feature type="domain" description="Peptidase M24 C-terminal" evidence="6">
    <location>
        <begin position="531"/>
        <end position="591"/>
    </location>
</feature>
<protein>
    <submittedName>
        <fullName evidence="7">Aminopeptidase P family protein</fullName>
        <ecNumber evidence="7">3.4.11.-</ecNumber>
    </submittedName>
</protein>
<dbReference type="GO" id="GO:0005737">
    <property type="term" value="C:cytoplasm"/>
    <property type="evidence" value="ECO:0007669"/>
    <property type="project" value="UniProtKB-ARBA"/>
</dbReference>
<feature type="domain" description="Creatinase N-terminal" evidence="5">
    <location>
        <begin position="7"/>
        <end position="134"/>
    </location>
</feature>
<comment type="similarity">
    <text evidence="1">Belongs to the peptidase M24B family.</text>
</comment>
<keyword evidence="2" id="KW-0479">Metal-binding</keyword>
<dbReference type="SUPFAM" id="SSF55920">
    <property type="entry name" value="Creatinase/aminopeptidase"/>
    <property type="match status" value="1"/>
</dbReference>
<keyword evidence="7" id="KW-0645">Protease</keyword>
<dbReference type="Gene3D" id="3.40.350.10">
    <property type="entry name" value="Creatinase/prolidase N-terminal domain"/>
    <property type="match status" value="2"/>
</dbReference>
<dbReference type="Gene3D" id="3.90.230.10">
    <property type="entry name" value="Creatinase/methionine aminopeptidase superfamily"/>
    <property type="match status" value="1"/>
</dbReference>
<feature type="domain" description="Peptidase M24" evidence="4">
    <location>
        <begin position="309"/>
        <end position="522"/>
    </location>
</feature>
<dbReference type="InterPro" id="IPR032416">
    <property type="entry name" value="Peptidase_M24_C"/>
</dbReference>
<sequence>MKTAEKLLRLRELMKKNKISAYMTTISDPHQSEYVSDCFNSLKWLSGFTGSQATMVVTLNESGIWVDGRYHIQAEEQLADTEVKVFKMGKGKVLSVGDWLKETIECGSTIGFNGELFSQRRIDDIKEKLKGTNFTLDGGCDFLEQVWEDRPKIIFNEIFLHDIKYCGKSAQQKISDVRDDMDKKHVDSTIISSLDDIAWLFNIRSSDIPNNPVAMAYAFITHKEAALFINKDSLTSEADEYLKEQKVLVYDYEYFFEYLSKLPKGSKVYLDYNRINFKIYNEVDKLCKINKGVNITTNLKAIKNDTEIENLRKCQIRDGVAMVNFLHWLDQNVANKNVTEISAAQKLREFRAEQDYFKGASFESISAFKEHAAMMHYQATKESNYTLEGNGFYLIDSGGQYLDGTTDITRTVPLGNLPEQLKKDYTLVVKGHIALCKAKFLYGATGSNLDVLARQPMWEQGIDYKCGTGHGIGYFLNVHEGPQGFSSASHVKLEENMVTTIEPGVYRENSHGIRIENTVVAKKAENTEFGQFMNFETISLCPISKSPINKDMLTSEEILWYNNYHKMVYDKLSPYLEEDVKKWLKEETSAI</sequence>
<dbReference type="EMBL" id="CP159485">
    <property type="protein sequence ID" value="XCI27865.1"/>
    <property type="molecule type" value="Genomic_DNA"/>
</dbReference>
<evidence type="ECO:0000256" key="3">
    <source>
        <dbReference type="ARBA" id="ARBA00022801"/>
    </source>
</evidence>
<keyword evidence="3 7" id="KW-0378">Hydrolase</keyword>
<keyword evidence="7" id="KW-0031">Aminopeptidase</keyword>
<dbReference type="PANTHER" id="PTHR43763:SF6">
    <property type="entry name" value="XAA-PRO AMINOPEPTIDASE 1"/>
    <property type="match status" value="1"/>
</dbReference>
<dbReference type="FunFam" id="3.90.230.10:FF:000009">
    <property type="entry name" value="xaa-Pro aminopeptidase 2"/>
    <property type="match status" value="1"/>
</dbReference>
<dbReference type="InterPro" id="IPR029149">
    <property type="entry name" value="Creatin/AminoP/Spt16_N"/>
</dbReference>
<dbReference type="Pfam" id="PF16188">
    <property type="entry name" value="Peptidase_M24_C"/>
    <property type="match status" value="1"/>
</dbReference>
<gene>
    <name evidence="7" type="ORF">PRVXH_001789</name>
</gene>
<dbReference type="Pfam" id="PF16189">
    <property type="entry name" value="Creatinase_N_2"/>
    <property type="match status" value="1"/>
</dbReference>
<dbReference type="PANTHER" id="PTHR43763">
    <property type="entry name" value="XAA-PRO AMINOPEPTIDASE 1"/>
    <property type="match status" value="1"/>
</dbReference>
<dbReference type="GO" id="GO:0046872">
    <property type="term" value="F:metal ion binding"/>
    <property type="evidence" value="ECO:0007669"/>
    <property type="project" value="UniProtKB-KW"/>
</dbReference>
<dbReference type="SUPFAM" id="SSF53092">
    <property type="entry name" value="Creatinase/prolidase N-terminal domain"/>
    <property type="match status" value="2"/>
</dbReference>
<reference evidence="7" key="1">
    <citation type="journal article" date="2018" name="Antonie Van Leeuwenhoek">
        <title>Proteinivorax hydrogeniformans sp. nov., an anaerobic, haloalkaliphilic bacterium fermenting proteinaceous compounds with high hydrogen production.</title>
        <authorList>
            <person name="Boltyanskaya Y."/>
            <person name="Detkova E."/>
            <person name="Pimenov N."/>
            <person name="Kevbrin V."/>
        </authorList>
    </citation>
    <scope>NUCLEOTIDE SEQUENCE</scope>
    <source>
        <strain evidence="7">Z-710</strain>
    </source>
</reference>
<organism evidence="7">
    <name type="scientific">Proteinivorax hydrogeniformans</name>
    <dbReference type="NCBI Taxonomy" id="1826727"/>
    <lineage>
        <taxon>Bacteria</taxon>
        <taxon>Bacillati</taxon>
        <taxon>Bacillota</taxon>
        <taxon>Clostridia</taxon>
        <taxon>Eubacteriales</taxon>
        <taxon>Proteinivoracaceae</taxon>
        <taxon>Proteinivorax</taxon>
    </lineage>
</organism>
<evidence type="ECO:0000313" key="7">
    <source>
        <dbReference type="EMBL" id="XCI27865.1"/>
    </source>
</evidence>
<dbReference type="InterPro" id="IPR050422">
    <property type="entry name" value="X-Pro_aminopeptidase_P"/>
</dbReference>
<dbReference type="RefSeq" id="WP_353892443.1">
    <property type="nucleotide sequence ID" value="NZ_CP159485.1"/>
</dbReference>
<dbReference type="CDD" id="cd01085">
    <property type="entry name" value="APP"/>
    <property type="match status" value="1"/>
</dbReference>
<evidence type="ECO:0000259" key="5">
    <source>
        <dbReference type="Pfam" id="PF01321"/>
    </source>
</evidence>
<dbReference type="Pfam" id="PF00557">
    <property type="entry name" value="Peptidase_M24"/>
    <property type="match status" value="1"/>
</dbReference>
<accession>A0AAU8HR35</accession>
<proteinExistence type="inferred from homology"/>
<dbReference type="InterPro" id="IPR036005">
    <property type="entry name" value="Creatinase/aminopeptidase-like"/>
</dbReference>
<evidence type="ECO:0000259" key="4">
    <source>
        <dbReference type="Pfam" id="PF00557"/>
    </source>
</evidence>
<dbReference type="GO" id="GO:0070006">
    <property type="term" value="F:metalloaminopeptidase activity"/>
    <property type="evidence" value="ECO:0007669"/>
    <property type="project" value="InterPro"/>
</dbReference>
<evidence type="ECO:0000256" key="2">
    <source>
        <dbReference type="ARBA" id="ARBA00022723"/>
    </source>
</evidence>
<dbReference type="EC" id="3.4.11.-" evidence="7"/>
<dbReference type="AlphaFoldDB" id="A0AAU8HR35"/>
<dbReference type="InterPro" id="IPR033740">
    <property type="entry name" value="Pept_M24B"/>
</dbReference>